<feature type="compositionally biased region" description="Basic and acidic residues" evidence="1">
    <location>
        <begin position="52"/>
        <end position="64"/>
    </location>
</feature>
<organism evidence="2 3">
    <name type="scientific">Cordyceps javanica</name>
    <dbReference type="NCBI Taxonomy" id="43265"/>
    <lineage>
        <taxon>Eukaryota</taxon>
        <taxon>Fungi</taxon>
        <taxon>Dikarya</taxon>
        <taxon>Ascomycota</taxon>
        <taxon>Pezizomycotina</taxon>
        <taxon>Sordariomycetes</taxon>
        <taxon>Hypocreomycetidae</taxon>
        <taxon>Hypocreales</taxon>
        <taxon>Cordycipitaceae</taxon>
        <taxon>Cordyceps</taxon>
    </lineage>
</organism>
<reference evidence="2 3" key="1">
    <citation type="journal article" date="2019" name="Appl. Microbiol. Biotechnol.">
        <title>Genome sequence of Isaria javanica and comparative genome analysis insights into family S53 peptidase evolution in fungal entomopathogens.</title>
        <authorList>
            <person name="Lin R."/>
            <person name="Zhang X."/>
            <person name="Xin B."/>
            <person name="Zou M."/>
            <person name="Gao Y."/>
            <person name="Qin F."/>
            <person name="Hu Q."/>
            <person name="Xie B."/>
            <person name="Cheng X."/>
        </authorList>
    </citation>
    <scope>NUCLEOTIDE SEQUENCE [LARGE SCALE GENOMIC DNA]</scope>
    <source>
        <strain evidence="2 3">IJ1G</strain>
    </source>
</reference>
<sequence>MGRPWDDSTTPRTAATARLPNSTTLSMRATARPVLWEPSLGPGTKQNADSLPKMEDAHTGESMHARNGSQFPTPPTH</sequence>
<evidence type="ECO:0000256" key="1">
    <source>
        <dbReference type="SAM" id="MobiDB-lite"/>
    </source>
</evidence>
<evidence type="ECO:0000313" key="2">
    <source>
        <dbReference type="EMBL" id="TQW01075.1"/>
    </source>
</evidence>
<protein>
    <submittedName>
        <fullName evidence="2">Uncharacterized protein</fullName>
    </submittedName>
</protein>
<dbReference type="AlphaFoldDB" id="A0A545VH72"/>
<evidence type="ECO:0000313" key="3">
    <source>
        <dbReference type="Proteomes" id="UP000315783"/>
    </source>
</evidence>
<keyword evidence="3" id="KW-1185">Reference proteome</keyword>
<feature type="region of interest" description="Disordered" evidence="1">
    <location>
        <begin position="1"/>
        <end position="77"/>
    </location>
</feature>
<accession>A0A545VH72</accession>
<comment type="caution">
    <text evidence="2">The sequence shown here is derived from an EMBL/GenBank/DDBJ whole genome shotgun (WGS) entry which is preliminary data.</text>
</comment>
<name>A0A545VH72_9HYPO</name>
<gene>
    <name evidence="2" type="ORF">IF1G_01006</name>
</gene>
<proteinExistence type="predicted"/>
<dbReference type="EMBL" id="SPUK01000001">
    <property type="protein sequence ID" value="TQW01075.1"/>
    <property type="molecule type" value="Genomic_DNA"/>
</dbReference>
<dbReference type="Proteomes" id="UP000315783">
    <property type="component" value="Unassembled WGS sequence"/>
</dbReference>